<feature type="compositionally biased region" description="Polar residues" evidence="1">
    <location>
        <begin position="484"/>
        <end position="499"/>
    </location>
</feature>
<feature type="compositionally biased region" description="Low complexity" evidence="1">
    <location>
        <begin position="768"/>
        <end position="778"/>
    </location>
</feature>
<evidence type="ECO:0000313" key="3">
    <source>
        <dbReference type="Proteomes" id="UP000193144"/>
    </source>
</evidence>
<feature type="region of interest" description="Disordered" evidence="1">
    <location>
        <begin position="587"/>
        <end position="829"/>
    </location>
</feature>
<feature type="compositionally biased region" description="Polar residues" evidence="1">
    <location>
        <begin position="100"/>
        <end position="120"/>
    </location>
</feature>
<feature type="compositionally biased region" description="Low complexity" evidence="1">
    <location>
        <begin position="448"/>
        <end position="459"/>
    </location>
</feature>
<name>A0A1Y1YBF6_9PLEO</name>
<feature type="compositionally biased region" description="Basic and acidic residues" evidence="1">
    <location>
        <begin position="746"/>
        <end position="755"/>
    </location>
</feature>
<gene>
    <name evidence="2" type="ORF">BCR34DRAFT_200583</name>
</gene>
<feature type="compositionally biased region" description="Polar residues" evidence="1">
    <location>
        <begin position="75"/>
        <end position="90"/>
    </location>
</feature>
<feature type="compositionally biased region" description="Polar residues" evidence="1">
    <location>
        <begin position="719"/>
        <end position="745"/>
    </location>
</feature>
<dbReference type="EMBL" id="MCFA01000289">
    <property type="protein sequence ID" value="ORX95096.1"/>
    <property type="molecule type" value="Genomic_DNA"/>
</dbReference>
<keyword evidence="3" id="KW-1185">Reference proteome</keyword>
<feature type="region of interest" description="Disordered" evidence="1">
    <location>
        <begin position="219"/>
        <end position="258"/>
    </location>
</feature>
<evidence type="ECO:0000256" key="1">
    <source>
        <dbReference type="SAM" id="MobiDB-lite"/>
    </source>
</evidence>
<feature type="compositionally biased region" description="Polar residues" evidence="1">
    <location>
        <begin position="601"/>
        <end position="610"/>
    </location>
</feature>
<feature type="region of interest" description="Disordered" evidence="1">
    <location>
        <begin position="282"/>
        <end position="549"/>
    </location>
</feature>
<feature type="compositionally biased region" description="Polar residues" evidence="1">
    <location>
        <begin position="512"/>
        <end position="525"/>
    </location>
</feature>
<accession>A0A1Y1YBF6</accession>
<dbReference type="Proteomes" id="UP000193144">
    <property type="component" value="Unassembled WGS sequence"/>
</dbReference>
<reference evidence="2 3" key="1">
    <citation type="submission" date="2016-07" db="EMBL/GenBank/DDBJ databases">
        <title>Pervasive Adenine N6-methylation of Active Genes in Fungi.</title>
        <authorList>
            <consortium name="DOE Joint Genome Institute"/>
            <person name="Mondo S.J."/>
            <person name="Dannebaum R.O."/>
            <person name="Kuo R.C."/>
            <person name="Labutti K."/>
            <person name="Haridas S."/>
            <person name="Kuo A."/>
            <person name="Salamov A."/>
            <person name="Ahrendt S.R."/>
            <person name="Lipzen A."/>
            <person name="Sullivan W."/>
            <person name="Andreopoulos W.B."/>
            <person name="Clum A."/>
            <person name="Lindquist E."/>
            <person name="Daum C."/>
            <person name="Ramamoorthy G.K."/>
            <person name="Gryganskyi A."/>
            <person name="Culley D."/>
            <person name="Magnuson J.K."/>
            <person name="James T.Y."/>
            <person name="O'Malley M.A."/>
            <person name="Stajich J.E."/>
            <person name="Spatafora J.W."/>
            <person name="Visel A."/>
            <person name="Grigoriev I.V."/>
        </authorList>
    </citation>
    <scope>NUCLEOTIDE SEQUENCE [LARGE SCALE GENOMIC DNA]</scope>
    <source>
        <strain evidence="2 3">CBS 115471</strain>
    </source>
</reference>
<feature type="compositionally biased region" description="Polar residues" evidence="1">
    <location>
        <begin position="302"/>
        <end position="320"/>
    </location>
</feature>
<sequence length="854" mass="93137">MLRLRPSEITLTPADVEESRRRMARRQTAAQPPGLATRQPYGPLPGPRLRSGPARSRNDALTHLGNFPDLRPQEVVQSSTDSDTGNSPRQTSREGETAVDSPQTPSRYDSTSEKVTSTPHRNLELPFRPAPRDSGVASLARPAHQQLSPRENTEDETSPSPPKHQFGFSGFGRASPSEEYTELVSAARDQAATDGASEGVQLDGATRVGFGTEKGCVPYASQRNTHAPSPLHQTHAMGSSPAHQIEDESNAERSSVASKEVPPLYLHGYFASPERYMFKEYQAMPCTDPRPRPERPSRRGRTMSSQSDPSKSAQVQNSAHARQFPDEDFWTANSTDRHVSTKAGPLGTTGGPRERRSSLDHRVRSRAHSISESLQGRYRELIGRSRMSHADRNLTPSDMGSGRHASQRVSEASSGSSLPYSIYELPVSRHPSSGQPQDAGLPMPQYDGAAASRQSSRGAYFSIRPSQVRASNDGPLRPRAPRVSSFSSPNLTAPVTQHGVSPRPASPYTRMHSVQQSPRPSTGLITPSDLVGNDQDAASAARRDLSSPLDVLEQRATDYFSRISNAMQPGPSHSVPRLPSAFRYRVEDSNGSESGPRRVSGTGSFRQEASNGVHDRVLPRTMTGRRNPGLGQFQPTDGRRGRIAESQAQRRGMLARRDMQRSSENAPVGSSASATPAVRTTPAQLRRVSQRRSHEAQRPQAGRMRGGQIPSSPLPLRFSNPQTTTPRDFSNLQTRSPYRQDQPRQSPRDFERTDRPFSSSPISPPQARPQAQVPVQAATIPPEPQANVRPSTPAPSVAIPAPRVPSQARCPTANVSQPQPHSSTPPVNAIPLHWSNASCPALLLVPRSIARERE</sequence>
<feature type="compositionally biased region" description="Polar residues" evidence="1">
    <location>
        <begin position="662"/>
        <end position="674"/>
    </location>
</feature>
<dbReference type="OrthoDB" id="3937309at2759"/>
<organism evidence="2 3">
    <name type="scientific">Clohesyomyces aquaticus</name>
    <dbReference type="NCBI Taxonomy" id="1231657"/>
    <lineage>
        <taxon>Eukaryota</taxon>
        <taxon>Fungi</taxon>
        <taxon>Dikarya</taxon>
        <taxon>Ascomycota</taxon>
        <taxon>Pezizomycotina</taxon>
        <taxon>Dothideomycetes</taxon>
        <taxon>Pleosporomycetidae</taxon>
        <taxon>Pleosporales</taxon>
        <taxon>Lindgomycetaceae</taxon>
        <taxon>Clohesyomyces</taxon>
    </lineage>
</organism>
<evidence type="ECO:0000313" key="2">
    <source>
        <dbReference type="EMBL" id="ORX95096.1"/>
    </source>
</evidence>
<feature type="compositionally biased region" description="Basic and acidic residues" evidence="1">
    <location>
        <begin position="352"/>
        <end position="362"/>
    </location>
</feature>
<feature type="compositionally biased region" description="Polar residues" evidence="1">
    <location>
        <begin position="813"/>
        <end position="826"/>
    </location>
</feature>
<proteinExistence type="predicted"/>
<feature type="region of interest" description="Disordered" evidence="1">
    <location>
        <begin position="1"/>
        <end position="205"/>
    </location>
</feature>
<protein>
    <submittedName>
        <fullName evidence="2">Uncharacterized protein</fullName>
    </submittedName>
</protein>
<feature type="compositionally biased region" description="Polar residues" evidence="1">
    <location>
        <begin position="407"/>
        <end position="419"/>
    </location>
</feature>
<dbReference type="AlphaFoldDB" id="A0A1Y1YBF6"/>
<comment type="caution">
    <text evidence="2">The sequence shown here is derived from an EMBL/GenBank/DDBJ whole genome shotgun (WGS) entry which is preliminary data.</text>
</comment>
<feature type="compositionally biased region" description="Basic and acidic residues" evidence="1">
    <location>
        <begin position="377"/>
        <end position="392"/>
    </location>
</feature>